<dbReference type="RefSeq" id="XP_003142949.1">
    <property type="nucleotide sequence ID" value="XM_003142901.1"/>
</dbReference>
<reference evidence="1" key="1">
    <citation type="submission" date="2012-04" db="EMBL/GenBank/DDBJ databases">
        <title>The Genome Sequence of Loa loa.</title>
        <authorList>
            <consortium name="The Broad Institute Genome Sequencing Platform"/>
            <consortium name="Broad Institute Genome Sequencing Center for Infectious Disease"/>
            <person name="Nutman T.B."/>
            <person name="Fink D.L."/>
            <person name="Russ C."/>
            <person name="Young S."/>
            <person name="Zeng Q."/>
            <person name="Gargeya S."/>
            <person name="Alvarado L."/>
            <person name="Berlin A."/>
            <person name="Chapman S.B."/>
            <person name="Chen Z."/>
            <person name="Freedman E."/>
            <person name="Gellesch M."/>
            <person name="Goldberg J."/>
            <person name="Griggs A."/>
            <person name="Gujja S."/>
            <person name="Heilman E.R."/>
            <person name="Heiman D."/>
            <person name="Howarth C."/>
            <person name="Mehta T."/>
            <person name="Neiman D."/>
            <person name="Pearson M."/>
            <person name="Roberts A."/>
            <person name="Saif S."/>
            <person name="Shea T."/>
            <person name="Shenoy N."/>
            <person name="Sisk P."/>
            <person name="Stolte C."/>
            <person name="Sykes S."/>
            <person name="White J."/>
            <person name="Yandava C."/>
            <person name="Haas B."/>
            <person name="Henn M.R."/>
            <person name="Nusbaum C."/>
            <person name="Birren B."/>
        </authorList>
    </citation>
    <scope>NUCLEOTIDE SEQUENCE [LARGE SCALE GENOMIC DNA]</scope>
</reference>
<dbReference type="EMBL" id="JH712079">
    <property type="protein sequence ID" value="EFO21122.1"/>
    <property type="molecule type" value="Genomic_DNA"/>
</dbReference>
<accession>A0A1S0TVW2</accession>
<evidence type="ECO:0000313" key="1">
    <source>
        <dbReference type="EMBL" id="EFO21122.1"/>
    </source>
</evidence>
<dbReference type="AlphaFoldDB" id="A0A1S0TVW2"/>
<dbReference type="GeneID" id="9944785"/>
<dbReference type="KEGG" id="loa:LOAG_07368"/>
<dbReference type="CTD" id="9944785"/>
<sequence>MAVMKIKAKVEDNIEIIRHIHPPTFQMFVKRNQSIFPCNHTRNNNKQPETFLHIRKTFDPPADRPT</sequence>
<dbReference type="InParanoid" id="A0A1S0TVW2"/>
<proteinExistence type="predicted"/>
<protein>
    <submittedName>
        <fullName evidence="1">Uncharacterized protein</fullName>
    </submittedName>
</protein>
<name>A0A1S0TVW2_LOALO</name>
<organism evidence="1">
    <name type="scientific">Loa loa</name>
    <name type="common">Eye worm</name>
    <name type="synonym">Filaria loa</name>
    <dbReference type="NCBI Taxonomy" id="7209"/>
    <lineage>
        <taxon>Eukaryota</taxon>
        <taxon>Metazoa</taxon>
        <taxon>Ecdysozoa</taxon>
        <taxon>Nematoda</taxon>
        <taxon>Chromadorea</taxon>
        <taxon>Rhabditida</taxon>
        <taxon>Spirurina</taxon>
        <taxon>Spiruromorpha</taxon>
        <taxon>Filarioidea</taxon>
        <taxon>Onchocercidae</taxon>
        <taxon>Loa</taxon>
    </lineage>
</organism>
<gene>
    <name evidence="1" type="ORF">LOAG_07368</name>
</gene>